<dbReference type="Pfam" id="PF12680">
    <property type="entry name" value="SnoaL_2"/>
    <property type="match status" value="1"/>
</dbReference>
<evidence type="ECO:0000313" key="4">
    <source>
        <dbReference type="Proteomes" id="UP001048976"/>
    </source>
</evidence>
<protein>
    <submittedName>
        <fullName evidence="3">Nuclear transport factor 2 family protein</fullName>
    </submittedName>
</protein>
<comment type="caution">
    <text evidence="3">The sequence shown here is derived from an EMBL/GenBank/DDBJ whole genome shotgun (WGS) entry which is preliminary data.</text>
</comment>
<feature type="chain" id="PRO_5045718378" evidence="1">
    <location>
        <begin position="25"/>
        <end position="168"/>
    </location>
</feature>
<dbReference type="PANTHER" id="PTHR41252:SF1">
    <property type="entry name" value="BLR2505 PROTEIN"/>
    <property type="match status" value="1"/>
</dbReference>
<dbReference type="Proteomes" id="UP001048976">
    <property type="component" value="Unassembled WGS sequence"/>
</dbReference>
<feature type="domain" description="SnoaL-like" evidence="2">
    <location>
        <begin position="38"/>
        <end position="145"/>
    </location>
</feature>
<dbReference type="RefSeq" id="WP_169375205.1">
    <property type="nucleotide sequence ID" value="NZ_JAHSTY010000002.1"/>
</dbReference>
<organism evidence="3 4">
    <name type="scientific">Pseudomonas azadiae</name>
    <dbReference type="NCBI Taxonomy" id="2843612"/>
    <lineage>
        <taxon>Bacteria</taxon>
        <taxon>Pseudomonadati</taxon>
        <taxon>Pseudomonadota</taxon>
        <taxon>Gammaproteobacteria</taxon>
        <taxon>Pseudomonadales</taxon>
        <taxon>Pseudomonadaceae</taxon>
        <taxon>Pseudomonas</taxon>
    </lineage>
</organism>
<proteinExistence type="predicted"/>
<keyword evidence="4" id="KW-1185">Reference proteome</keyword>
<keyword evidence="1" id="KW-0732">Signal</keyword>
<dbReference type="Gene3D" id="3.10.450.50">
    <property type="match status" value="1"/>
</dbReference>
<dbReference type="SUPFAM" id="SSF54427">
    <property type="entry name" value="NTF2-like"/>
    <property type="match status" value="1"/>
</dbReference>
<evidence type="ECO:0000313" key="3">
    <source>
        <dbReference type="EMBL" id="MBV4455490.1"/>
    </source>
</evidence>
<name>A0ABS6P4T8_9PSED</name>
<dbReference type="InterPro" id="IPR032710">
    <property type="entry name" value="NTF2-like_dom_sf"/>
</dbReference>
<reference evidence="3" key="1">
    <citation type="submission" date="2021-06" db="EMBL/GenBank/DDBJ databases">
        <title>Updating the genus Pseudomonas: Description of 43 new species and partition of the Pseudomonas putida group.</title>
        <authorList>
            <person name="Girard L."/>
            <person name="Lood C."/>
            <person name="Vandamme P."/>
            <person name="Rokni-Zadeh H."/>
            <person name="Van Noort V."/>
            <person name="Hofte M."/>
            <person name="Lavigne R."/>
            <person name="De Mot R."/>
        </authorList>
    </citation>
    <scope>NUCLEOTIDE SEQUENCE</scope>
    <source>
        <strain evidence="3">SWRI103</strain>
    </source>
</reference>
<dbReference type="InterPro" id="IPR037401">
    <property type="entry name" value="SnoaL-like"/>
</dbReference>
<evidence type="ECO:0000259" key="2">
    <source>
        <dbReference type="Pfam" id="PF12680"/>
    </source>
</evidence>
<dbReference type="EMBL" id="JAHSTY010000002">
    <property type="protein sequence ID" value="MBV4455490.1"/>
    <property type="molecule type" value="Genomic_DNA"/>
</dbReference>
<evidence type="ECO:0000256" key="1">
    <source>
        <dbReference type="SAM" id="SignalP"/>
    </source>
</evidence>
<feature type="signal peptide" evidence="1">
    <location>
        <begin position="1"/>
        <end position="24"/>
    </location>
</feature>
<gene>
    <name evidence="3" type="ORF">KVG91_23185</name>
</gene>
<dbReference type="PANTHER" id="PTHR41252">
    <property type="entry name" value="BLR2505 PROTEIN"/>
    <property type="match status" value="1"/>
</dbReference>
<accession>A0ABS6P4T8</accession>
<sequence>MKRSTVHRMASAALLCLWAGLAGAASQAQVEAGNKQRVTEAFDHWAAGGTRFFSDMLAPDVVWTIKGSGPSAGVYRGVDTFVEKAVRPLVTRLATPVKPLSRQVWADGDHVIIQWEGAGVARDGQAYHNSYAWIFRMHEGKAVEVTAFLDLAPYDEVLRRVPAQAGQG</sequence>